<proteinExistence type="predicted"/>
<organism evidence="1 2">
    <name type="scientific">Solanum verrucosum</name>
    <dbReference type="NCBI Taxonomy" id="315347"/>
    <lineage>
        <taxon>Eukaryota</taxon>
        <taxon>Viridiplantae</taxon>
        <taxon>Streptophyta</taxon>
        <taxon>Embryophyta</taxon>
        <taxon>Tracheophyta</taxon>
        <taxon>Spermatophyta</taxon>
        <taxon>Magnoliopsida</taxon>
        <taxon>eudicotyledons</taxon>
        <taxon>Gunneridae</taxon>
        <taxon>Pentapetalae</taxon>
        <taxon>asterids</taxon>
        <taxon>lamiids</taxon>
        <taxon>Solanales</taxon>
        <taxon>Solanaceae</taxon>
        <taxon>Solanoideae</taxon>
        <taxon>Solaneae</taxon>
        <taxon>Solanum</taxon>
    </lineage>
</organism>
<keyword evidence="2" id="KW-1185">Reference proteome</keyword>
<evidence type="ECO:0000313" key="1">
    <source>
        <dbReference type="EMBL" id="WMV14164.1"/>
    </source>
</evidence>
<protein>
    <submittedName>
        <fullName evidence="1">Uncharacterized protein</fullName>
    </submittedName>
</protein>
<reference evidence="1" key="1">
    <citation type="submission" date="2023-08" db="EMBL/GenBank/DDBJ databases">
        <title>A de novo genome assembly of Solanum verrucosum Schlechtendal, a Mexican diploid species geographically isolated from the other diploid A-genome species in potato relatives.</title>
        <authorList>
            <person name="Hosaka K."/>
        </authorList>
    </citation>
    <scope>NUCLEOTIDE SEQUENCE</scope>
    <source>
        <tissue evidence="1">Young leaves</tissue>
    </source>
</reference>
<dbReference type="EMBL" id="CP133613">
    <property type="protein sequence ID" value="WMV14164.1"/>
    <property type="molecule type" value="Genomic_DNA"/>
</dbReference>
<accession>A0AAF0Q6B8</accession>
<gene>
    <name evidence="1" type="ORF">MTR67_007549</name>
</gene>
<dbReference type="Proteomes" id="UP001234989">
    <property type="component" value="Chromosome 2"/>
</dbReference>
<evidence type="ECO:0000313" key="2">
    <source>
        <dbReference type="Proteomes" id="UP001234989"/>
    </source>
</evidence>
<sequence>MALNFLLSSFCSTSTPTFIPILGSFIPSSPLLPFVSSLWAFNFGVVVYL</sequence>
<dbReference type="AlphaFoldDB" id="A0AAF0Q6B8"/>
<name>A0AAF0Q6B8_SOLVR</name>